<keyword evidence="5 11" id="KW-0812">Transmembrane</keyword>
<dbReference type="PANTHER" id="PTHR11403:SF7">
    <property type="entry name" value="CYTOCHROME C OXIDASE SUBUNIT 3"/>
    <property type="match status" value="1"/>
</dbReference>
<feature type="transmembrane region" description="Helical" evidence="12">
    <location>
        <begin position="239"/>
        <end position="259"/>
    </location>
</feature>
<feature type="transmembrane region" description="Helical" evidence="12">
    <location>
        <begin position="130"/>
        <end position="150"/>
    </location>
</feature>
<dbReference type="PANTHER" id="PTHR11403">
    <property type="entry name" value="CYTOCHROME C OXIDASE SUBUNIT III"/>
    <property type="match status" value="1"/>
</dbReference>
<keyword evidence="7 12" id="KW-1133">Transmembrane helix</keyword>
<feature type="transmembrane region" description="Helical" evidence="12">
    <location>
        <begin position="162"/>
        <end position="181"/>
    </location>
</feature>
<dbReference type="Proteomes" id="UP000036771">
    <property type="component" value="Unassembled WGS sequence"/>
</dbReference>
<evidence type="ECO:0000256" key="6">
    <source>
        <dbReference type="ARBA" id="ARBA00022967"/>
    </source>
</evidence>
<comment type="similarity">
    <text evidence="2 11">Belongs to the cytochrome c oxidase subunit 3 family.</text>
</comment>
<dbReference type="SUPFAM" id="SSF81452">
    <property type="entry name" value="Cytochrome c oxidase subunit III-like"/>
    <property type="match status" value="1"/>
</dbReference>
<sequence>MKEAKHHPYHLVSPSPWPAIGSMSAFLLVIGTILFIRQHSAIVLFAGASLFLVTLIGWWRDVIREAKSEHTPEVRHGFRYGMALFIASEVMFFGAFFWAYFNASLAPTEAMGNVWPPKGVHTLDPFDLPYLNTLLLLLSGTTITWAHHSLLEGDYEDMKQKLLFTIFLGFAFLGVQMYEYAHASFAFKGGIYPSTFYMATGFHGFHVFVGAVFLVVCYFRTRLGHFTPDDHFGFEAAAWYWHFVDVVWLFLFISIYWWGSAS</sequence>
<dbReference type="GO" id="GO:0005886">
    <property type="term" value="C:plasma membrane"/>
    <property type="evidence" value="ECO:0007669"/>
    <property type="project" value="UniProtKB-SubCell"/>
</dbReference>
<dbReference type="PROSITE" id="PS50253">
    <property type="entry name" value="COX3"/>
    <property type="match status" value="1"/>
</dbReference>
<evidence type="ECO:0000313" key="15">
    <source>
        <dbReference type="Proteomes" id="UP000036771"/>
    </source>
</evidence>
<reference evidence="14 15" key="1">
    <citation type="submission" date="2015-03" db="EMBL/GenBank/DDBJ databases">
        <title>Caedibacter varicaedens, whole genome shotgun sequence.</title>
        <authorList>
            <person name="Suzuki H."/>
            <person name="Dapper A.L."/>
            <person name="Gibson A.K."/>
            <person name="Jackson C."/>
            <person name="Lee H."/>
            <person name="Pejaver V.R."/>
            <person name="Doak T."/>
            <person name="Lynch M."/>
        </authorList>
    </citation>
    <scope>NUCLEOTIDE SEQUENCE [LARGE SCALE GENOMIC DNA]</scope>
</reference>
<keyword evidence="15" id="KW-1185">Reference proteome</keyword>
<organism evidence="14 15">
    <name type="scientific">Caedimonas varicaedens</name>
    <dbReference type="NCBI Taxonomy" id="1629334"/>
    <lineage>
        <taxon>Bacteria</taxon>
        <taxon>Pseudomonadati</taxon>
        <taxon>Pseudomonadota</taxon>
        <taxon>Alphaproteobacteria</taxon>
        <taxon>Holosporales</taxon>
        <taxon>Caedimonadaceae</taxon>
        <taxon>Caedimonas</taxon>
    </lineage>
</organism>
<dbReference type="STRING" id="1629334.Cva_00352"/>
<evidence type="ECO:0000256" key="1">
    <source>
        <dbReference type="ARBA" id="ARBA00004141"/>
    </source>
</evidence>
<dbReference type="Gene3D" id="1.20.120.80">
    <property type="entry name" value="Cytochrome c oxidase, subunit III, four-helix bundle"/>
    <property type="match status" value="1"/>
</dbReference>
<evidence type="ECO:0000256" key="7">
    <source>
        <dbReference type="ARBA" id="ARBA00022989"/>
    </source>
</evidence>
<dbReference type="InterPro" id="IPR035973">
    <property type="entry name" value="Cyt_c_oxidase_su3-like_sf"/>
</dbReference>
<feature type="domain" description="Heme-copper oxidase subunit III family profile" evidence="13">
    <location>
        <begin position="5"/>
        <end position="260"/>
    </location>
</feature>
<dbReference type="InterPro" id="IPR000298">
    <property type="entry name" value="Cyt_c_oxidase-like_su3"/>
</dbReference>
<evidence type="ECO:0000256" key="9">
    <source>
        <dbReference type="ARBA" id="ARBA00031400"/>
    </source>
</evidence>
<dbReference type="InterPro" id="IPR013833">
    <property type="entry name" value="Cyt_c_oxidase_su3_a-hlx"/>
</dbReference>
<evidence type="ECO:0000259" key="13">
    <source>
        <dbReference type="PROSITE" id="PS50253"/>
    </source>
</evidence>
<name>A0A0K8MB16_9PROT</name>
<evidence type="ECO:0000256" key="5">
    <source>
        <dbReference type="ARBA" id="ARBA00022692"/>
    </source>
</evidence>
<dbReference type="InterPro" id="IPR033945">
    <property type="entry name" value="Cyt_c_oxase_su3_dom"/>
</dbReference>
<comment type="caution">
    <text evidence="14">The sequence shown here is derived from an EMBL/GenBank/DDBJ whole genome shotgun (WGS) entry which is preliminary data.</text>
</comment>
<gene>
    <name evidence="14" type="primary">ctaE</name>
    <name evidence="14" type="ORF">Cva_00352</name>
</gene>
<evidence type="ECO:0000256" key="12">
    <source>
        <dbReference type="SAM" id="Phobius"/>
    </source>
</evidence>
<dbReference type="EC" id="7.1.1.9" evidence="3"/>
<feature type="transmembrane region" description="Helical" evidence="12">
    <location>
        <begin position="42"/>
        <end position="59"/>
    </location>
</feature>
<keyword evidence="6" id="KW-1278">Translocase</keyword>
<evidence type="ECO:0000256" key="2">
    <source>
        <dbReference type="ARBA" id="ARBA00010581"/>
    </source>
</evidence>
<dbReference type="AlphaFoldDB" id="A0A0K8MB16"/>
<evidence type="ECO:0000256" key="4">
    <source>
        <dbReference type="ARBA" id="ARBA00015944"/>
    </source>
</evidence>
<evidence type="ECO:0000256" key="11">
    <source>
        <dbReference type="RuleBase" id="RU003376"/>
    </source>
</evidence>
<evidence type="ECO:0000256" key="8">
    <source>
        <dbReference type="ARBA" id="ARBA00023136"/>
    </source>
</evidence>
<dbReference type="EMBL" id="BBVC01000015">
    <property type="protein sequence ID" value="GAO97715.1"/>
    <property type="molecule type" value="Genomic_DNA"/>
</dbReference>
<proteinExistence type="inferred from homology"/>
<keyword evidence="8 12" id="KW-0472">Membrane</keyword>
<dbReference type="Pfam" id="PF00510">
    <property type="entry name" value="COX3"/>
    <property type="match status" value="1"/>
</dbReference>
<accession>A0A0K8MB16</accession>
<dbReference type="InterPro" id="IPR024791">
    <property type="entry name" value="Cyt_c/ubiquinol_Oxase_su3"/>
</dbReference>
<comment type="subcellular location">
    <subcellularLocation>
        <location evidence="11">Cell membrane</location>
        <topology evidence="11">Multi-pass membrane protein</topology>
    </subcellularLocation>
    <subcellularLocation>
        <location evidence="1">Membrane</location>
        <topology evidence="1">Multi-pass membrane protein</topology>
    </subcellularLocation>
</comment>
<evidence type="ECO:0000256" key="3">
    <source>
        <dbReference type="ARBA" id="ARBA00012949"/>
    </source>
</evidence>
<dbReference type="GO" id="GO:0004129">
    <property type="term" value="F:cytochrome-c oxidase activity"/>
    <property type="evidence" value="ECO:0007669"/>
    <property type="project" value="UniProtKB-EC"/>
</dbReference>
<evidence type="ECO:0000313" key="14">
    <source>
        <dbReference type="EMBL" id="GAO97715.1"/>
    </source>
</evidence>
<dbReference type="GO" id="GO:0019646">
    <property type="term" value="P:aerobic electron transport chain"/>
    <property type="evidence" value="ECO:0007669"/>
    <property type="project" value="InterPro"/>
</dbReference>
<dbReference type="OrthoDB" id="9810850at2"/>
<protein>
    <recommendedName>
        <fullName evidence="4">Cytochrome c oxidase subunit 3</fullName>
        <ecNumber evidence="3">7.1.1.9</ecNumber>
    </recommendedName>
    <alternativeName>
        <fullName evidence="9">Cytochrome aa3 subunit 3</fullName>
    </alternativeName>
    <alternativeName>
        <fullName evidence="10">Cytochrome c oxidase polypeptide III</fullName>
    </alternativeName>
</protein>
<feature type="transmembrane region" description="Helical" evidence="12">
    <location>
        <begin position="201"/>
        <end position="219"/>
    </location>
</feature>
<feature type="transmembrane region" description="Helical" evidence="12">
    <location>
        <begin position="16"/>
        <end position="36"/>
    </location>
</feature>
<dbReference type="CDD" id="cd01665">
    <property type="entry name" value="Cyt_c_Oxidase_III"/>
    <property type="match status" value="1"/>
</dbReference>
<evidence type="ECO:0000256" key="10">
    <source>
        <dbReference type="ARBA" id="ARBA00031625"/>
    </source>
</evidence>
<dbReference type="FunFam" id="1.20.120.80:FF:000002">
    <property type="entry name" value="Cytochrome c oxidase subunit 3"/>
    <property type="match status" value="1"/>
</dbReference>
<feature type="transmembrane region" description="Helical" evidence="12">
    <location>
        <begin position="80"/>
        <end position="101"/>
    </location>
</feature>
<dbReference type="Gene3D" id="1.10.287.70">
    <property type="match status" value="1"/>
</dbReference>